<organism evidence="2 3">
    <name type="scientific">Dreissena polymorpha</name>
    <name type="common">Zebra mussel</name>
    <name type="synonym">Mytilus polymorpha</name>
    <dbReference type="NCBI Taxonomy" id="45954"/>
    <lineage>
        <taxon>Eukaryota</taxon>
        <taxon>Metazoa</taxon>
        <taxon>Spiralia</taxon>
        <taxon>Lophotrochozoa</taxon>
        <taxon>Mollusca</taxon>
        <taxon>Bivalvia</taxon>
        <taxon>Autobranchia</taxon>
        <taxon>Heteroconchia</taxon>
        <taxon>Euheterodonta</taxon>
        <taxon>Imparidentia</taxon>
        <taxon>Neoheterodontei</taxon>
        <taxon>Myida</taxon>
        <taxon>Dreissenoidea</taxon>
        <taxon>Dreissenidae</taxon>
        <taxon>Dreissena</taxon>
    </lineage>
</organism>
<accession>A0A9D4BNX3</accession>
<name>A0A9D4BNX3_DREPO</name>
<comment type="caution">
    <text evidence="2">The sequence shown here is derived from an EMBL/GenBank/DDBJ whole genome shotgun (WGS) entry which is preliminary data.</text>
</comment>
<evidence type="ECO:0000313" key="3">
    <source>
        <dbReference type="Proteomes" id="UP000828390"/>
    </source>
</evidence>
<keyword evidence="3" id="KW-1185">Reference proteome</keyword>
<dbReference type="EMBL" id="JAIWYP010000014">
    <property type="protein sequence ID" value="KAH3710941.1"/>
    <property type="molecule type" value="Genomic_DNA"/>
</dbReference>
<sequence>MVIDDPGLTFVPGLPRTHTEKQGINSSVPGQCTAFPDTIRQPNGLCRMLQLFRTVTDKHGSFELPLHCRIGLPKAQGGSMTNTDRHGATRWLHGSHAGS</sequence>
<feature type="region of interest" description="Disordered" evidence="1">
    <location>
        <begin position="73"/>
        <end position="99"/>
    </location>
</feature>
<reference evidence="2" key="1">
    <citation type="journal article" date="2019" name="bioRxiv">
        <title>The Genome of the Zebra Mussel, Dreissena polymorpha: A Resource for Invasive Species Research.</title>
        <authorList>
            <person name="McCartney M.A."/>
            <person name="Auch B."/>
            <person name="Kono T."/>
            <person name="Mallez S."/>
            <person name="Zhang Y."/>
            <person name="Obille A."/>
            <person name="Becker A."/>
            <person name="Abrahante J.E."/>
            <person name="Garbe J."/>
            <person name="Badalamenti J.P."/>
            <person name="Herman A."/>
            <person name="Mangelson H."/>
            <person name="Liachko I."/>
            <person name="Sullivan S."/>
            <person name="Sone E.D."/>
            <person name="Koren S."/>
            <person name="Silverstein K.A.T."/>
            <person name="Beckman K.B."/>
            <person name="Gohl D.M."/>
        </authorList>
    </citation>
    <scope>NUCLEOTIDE SEQUENCE</scope>
    <source>
        <strain evidence="2">Duluth1</strain>
        <tissue evidence="2">Whole animal</tissue>
    </source>
</reference>
<evidence type="ECO:0000256" key="1">
    <source>
        <dbReference type="SAM" id="MobiDB-lite"/>
    </source>
</evidence>
<proteinExistence type="predicted"/>
<gene>
    <name evidence="2" type="ORF">DPMN_070439</name>
</gene>
<reference evidence="2" key="2">
    <citation type="submission" date="2020-11" db="EMBL/GenBank/DDBJ databases">
        <authorList>
            <person name="McCartney M.A."/>
            <person name="Auch B."/>
            <person name="Kono T."/>
            <person name="Mallez S."/>
            <person name="Becker A."/>
            <person name="Gohl D.M."/>
            <person name="Silverstein K.A.T."/>
            <person name="Koren S."/>
            <person name="Bechman K.B."/>
            <person name="Herman A."/>
            <person name="Abrahante J.E."/>
            <person name="Garbe J."/>
        </authorList>
    </citation>
    <scope>NUCLEOTIDE SEQUENCE</scope>
    <source>
        <strain evidence="2">Duluth1</strain>
        <tissue evidence="2">Whole animal</tissue>
    </source>
</reference>
<protein>
    <submittedName>
        <fullName evidence="2">Uncharacterized protein</fullName>
    </submittedName>
</protein>
<evidence type="ECO:0000313" key="2">
    <source>
        <dbReference type="EMBL" id="KAH3710941.1"/>
    </source>
</evidence>
<dbReference type="Proteomes" id="UP000828390">
    <property type="component" value="Unassembled WGS sequence"/>
</dbReference>
<dbReference type="AlphaFoldDB" id="A0A9D4BNX3"/>